<dbReference type="RefSeq" id="XP_018708061.1">
    <property type="nucleotide sequence ID" value="XM_018843611.1"/>
</dbReference>
<accession>A0A168DWS2</accession>
<dbReference type="InterPro" id="IPR020846">
    <property type="entry name" value="MFS_dom"/>
</dbReference>
<dbReference type="GO" id="GO:0010509">
    <property type="term" value="P:intracellular polyamine homeostasis"/>
    <property type="evidence" value="ECO:0007669"/>
    <property type="project" value="TreeGrafter"/>
</dbReference>
<proteinExistence type="predicted"/>
<evidence type="ECO:0000256" key="7">
    <source>
        <dbReference type="SAM" id="Phobius"/>
    </source>
</evidence>
<keyword evidence="10" id="KW-1185">Reference proteome</keyword>
<feature type="domain" description="Major facilitator superfamily (MFS) profile" evidence="8">
    <location>
        <begin position="133"/>
        <end position="572"/>
    </location>
</feature>
<dbReference type="SUPFAM" id="SSF103473">
    <property type="entry name" value="MFS general substrate transporter"/>
    <property type="match status" value="1"/>
</dbReference>
<dbReference type="Proteomes" id="UP000076744">
    <property type="component" value="Unassembled WGS sequence"/>
</dbReference>
<feature type="transmembrane region" description="Helical" evidence="7">
    <location>
        <begin position="131"/>
        <end position="155"/>
    </location>
</feature>
<comment type="caution">
    <text evidence="9">The sequence shown here is derived from an EMBL/GenBank/DDBJ whole genome shotgun (WGS) entry which is preliminary data.</text>
</comment>
<evidence type="ECO:0000313" key="10">
    <source>
        <dbReference type="Proteomes" id="UP000076744"/>
    </source>
</evidence>
<feature type="compositionally biased region" description="Low complexity" evidence="6">
    <location>
        <begin position="13"/>
        <end position="23"/>
    </location>
</feature>
<dbReference type="EMBL" id="AZHB01000001">
    <property type="protein sequence ID" value="OAA73103.1"/>
    <property type="molecule type" value="Genomic_DNA"/>
</dbReference>
<dbReference type="FunFam" id="1.20.1250.20:FF:000172">
    <property type="entry name" value="MFS multidrug resistance transporter"/>
    <property type="match status" value="1"/>
</dbReference>
<sequence>MAPATAPAADRVSAASQQESSANNEHENPNTRSDTLSIHSGNSDSQGSRGNEKNGVCTGIVAGADHDDAVVAVDPQNTAELGMSRVQSRASSTCARHAVIIPRAERRGLFSRFTILPEVENPYDYKRATKWGITATIAVATAAAPLGSSIFYPALNTISEQFHTTSTITNLAVAMYMVAMSIFPLWWSAFSEQFGRRTIYLVSFSLFVLFSVASALSVNIAMLIVMRVGVGGASASVQAVGAGTIADIWEPRERGLAMSMFYLGPLLGPLLAPIVGGALAQAFGWTSTMWFLAIYGGVIVVVLTLLLPETLPREVVPSPGAGGTGAPLTRLSTRESAKVHTRRLAAGVYKFIVAPLKVLLFLRFPPVLITVVLAAFAFGSLFVMNITVQQQFARPPYSYPQLTVGLLYIPSGLGYIVGSLVGGRWLDYIMAREAVRAKRYDDGGKLVYLPEDRLRENAWIAVTAYPCGLLLFGWTINYGVMWLAPAAGAFIFGITSMLVFSAATTMLTEFIRKKSSAGVAVNNFVRNLLSCIGTVVAAPWLDAIGPGWVFTATALFCLAVSYVCVFLLQRNAPKWRKVMEKALAEMT</sequence>
<feature type="transmembrane region" description="Helical" evidence="7">
    <location>
        <begin position="458"/>
        <end position="476"/>
    </location>
</feature>
<feature type="compositionally biased region" description="Polar residues" evidence="6">
    <location>
        <begin position="30"/>
        <end position="49"/>
    </location>
</feature>
<protein>
    <submittedName>
        <fullName evidence="9">Major facilitator superfamily domain, general substrate transporter</fullName>
    </submittedName>
</protein>
<keyword evidence="2" id="KW-0813">Transport</keyword>
<keyword evidence="4 7" id="KW-1133">Transmembrane helix</keyword>
<dbReference type="Pfam" id="PF07690">
    <property type="entry name" value="MFS_1"/>
    <property type="match status" value="1"/>
</dbReference>
<name>A0A168DWS2_CORFA</name>
<gene>
    <name evidence="9" type="ORF">ISF_00004</name>
</gene>
<keyword evidence="3 7" id="KW-0812">Transmembrane</keyword>
<evidence type="ECO:0000256" key="6">
    <source>
        <dbReference type="SAM" id="MobiDB-lite"/>
    </source>
</evidence>
<evidence type="ECO:0000256" key="1">
    <source>
        <dbReference type="ARBA" id="ARBA00004141"/>
    </source>
</evidence>
<evidence type="ECO:0000256" key="3">
    <source>
        <dbReference type="ARBA" id="ARBA00022692"/>
    </source>
</evidence>
<dbReference type="STRING" id="1081104.A0A168DWS2"/>
<organism evidence="9 10">
    <name type="scientific">Cordyceps fumosorosea (strain ARSEF 2679)</name>
    <name type="common">Isaria fumosorosea</name>
    <dbReference type="NCBI Taxonomy" id="1081104"/>
    <lineage>
        <taxon>Eukaryota</taxon>
        <taxon>Fungi</taxon>
        <taxon>Dikarya</taxon>
        <taxon>Ascomycota</taxon>
        <taxon>Pezizomycotina</taxon>
        <taxon>Sordariomycetes</taxon>
        <taxon>Hypocreomycetidae</taxon>
        <taxon>Hypocreales</taxon>
        <taxon>Cordycipitaceae</taxon>
        <taxon>Cordyceps</taxon>
    </lineage>
</organism>
<dbReference type="PROSITE" id="PS50850">
    <property type="entry name" value="MFS"/>
    <property type="match status" value="1"/>
</dbReference>
<dbReference type="InterPro" id="IPR036259">
    <property type="entry name" value="MFS_trans_sf"/>
</dbReference>
<dbReference type="GO" id="GO:0005886">
    <property type="term" value="C:plasma membrane"/>
    <property type="evidence" value="ECO:0007669"/>
    <property type="project" value="TreeGrafter"/>
</dbReference>
<evidence type="ECO:0000259" key="8">
    <source>
        <dbReference type="PROSITE" id="PS50850"/>
    </source>
</evidence>
<comment type="subcellular location">
    <subcellularLocation>
        <location evidence="1">Membrane</location>
        <topology evidence="1">Multi-pass membrane protein</topology>
    </subcellularLocation>
</comment>
<dbReference type="PANTHER" id="PTHR23502:SF5">
    <property type="entry name" value="QUINIDINE RESISTANCE PROTEIN 3"/>
    <property type="match status" value="1"/>
</dbReference>
<feature type="transmembrane region" description="Helical" evidence="7">
    <location>
        <begin position="406"/>
        <end position="426"/>
    </location>
</feature>
<dbReference type="AlphaFoldDB" id="A0A168DWS2"/>
<feature type="region of interest" description="Disordered" evidence="6">
    <location>
        <begin position="1"/>
        <end position="59"/>
    </location>
</feature>
<feature type="transmembrane region" description="Helical" evidence="7">
    <location>
        <begin position="289"/>
        <end position="307"/>
    </location>
</feature>
<reference evidence="9 10" key="1">
    <citation type="journal article" date="2016" name="Genome Biol. Evol.">
        <title>Divergent and convergent evolution of fungal pathogenicity.</title>
        <authorList>
            <person name="Shang Y."/>
            <person name="Xiao G."/>
            <person name="Zheng P."/>
            <person name="Cen K."/>
            <person name="Zhan S."/>
            <person name="Wang C."/>
        </authorList>
    </citation>
    <scope>NUCLEOTIDE SEQUENCE [LARGE SCALE GENOMIC DNA]</scope>
    <source>
        <strain evidence="9 10">ARSEF 2679</strain>
    </source>
</reference>
<evidence type="ECO:0000256" key="2">
    <source>
        <dbReference type="ARBA" id="ARBA00022448"/>
    </source>
</evidence>
<evidence type="ECO:0000256" key="5">
    <source>
        <dbReference type="ARBA" id="ARBA00023136"/>
    </source>
</evidence>
<dbReference type="PANTHER" id="PTHR23502">
    <property type="entry name" value="MAJOR FACILITATOR SUPERFAMILY"/>
    <property type="match status" value="1"/>
</dbReference>
<feature type="transmembrane region" description="Helical" evidence="7">
    <location>
        <begin position="261"/>
        <end position="283"/>
    </location>
</feature>
<feature type="transmembrane region" description="Helical" evidence="7">
    <location>
        <begin position="167"/>
        <end position="187"/>
    </location>
</feature>
<dbReference type="GeneID" id="30016296"/>
<evidence type="ECO:0000313" key="9">
    <source>
        <dbReference type="EMBL" id="OAA73103.1"/>
    </source>
</evidence>
<feature type="transmembrane region" description="Helical" evidence="7">
    <location>
        <begin position="199"/>
        <end position="224"/>
    </location>
</feature>
<dbReference type="OrthoDB" id="3936150at2759"/>
<dbReference type="GO" id="GO:0015203">
    <property type="term" value="F:polyamine transmembrane transporter activity"/>
    <property type="evidence" value="ECO:0007669"/>
    <property type="project" value="TreeGrafter"/>
</dbReference>
<keyword evidence="5 7" id="KW-0472">Membrane</keyword>
<feature type="transmembrane region" description="Helical" evidence="7">
    <location>
        <begin position="367"/>
        <end position="386"/>
    </location>
</feature>
<feature type="transmembrane region" description="Helical" evidence="7">
    <location>
        <begin position="524"/>
        <end position="541"/>
    </location>
</feature>
<dbReference type="InterPro" id="IPR011701">
    <property type="entry name" value="MFS"/>
</dbReference>
<feature type="transmembrane region" description="Helical" evidence="7">
    <location>
        <begin position="482"/>
        <end position="503"/>
    </location>
</feature>
<feature type="transmembrane region" description="Helical" evidence="7">
    <location>
        <begin position="547"/>
        <end position="568"/>
    </location>
</feature>
<dbReference type="Gene3D" id="1.20.1250.20">
    <property type="entry name" value="MFS general substrate transporter like domains"/>
    <property type="match status" value="1"/>
</dbReference>
<evidence type="ECO:0000256" key="4">
    <source>
        <dbReference type="ARBA" id="ARBA00022989"/>
    </source>
</evidence>
<dbReference type="CDD" id="cd17323">
    <property type="entry name" value="MFS_Tpo1_MDR_like"/>
    <property type="match status" value="1"/>
</dbReference>